<keyword evidence="6" id="KW-0851">Voltage-gated channel</keyword>
<dbReference type="Pfam" id="PF00027">
    <property type="entry name" value="cNMP_binding"/>
    <property type="match status" value="1"/>
</dbReference>
<evidence type="ECO:0000256" key="1">
    <source>
        <dbReference type="ARBA" id="ARBA00004141"/>
    </source>
</evidence>
<keyword evidence="7" id="KW-0630">Potassium</keyword>
<feature type="transmembrane region" description="Helical" evidence="12">
    <location>
        <begin position="183"/>
        <end position="210"/>
    </location>
</feature>
<comment type="subcellular location">
    <subcellularLocation>
        <location evidence="1">Membrane</location>
        <topology evidence="1">Multi-pass membrane protein</topology>
    </subcellularLocation>
</comment>
<keyword evidence="8 12" id="KW-1133">Transmembrane helix</keyword>
<keyword evidence="2" id="KW-0813">Transport</keyword>
<evidence type="ECO:0000259" key="13">
    <source>
        <dbReference type="PROSITE" id="PS50042"/>
    </source>
</evidence>
<keyword evidence="5" id="KW-0631">Potassium channel</keyword>
<evidence type="ECO:0000256" key="8">
    <source>
        <dbReference type="ARBA" id="ARBA00022989"/>
    </source>
</evidence>
<evidence type="ECO:0000256" key="12">
    <source>
        <dbReference type="SAM" id="Phobius"/>
    </source>
</evidence>
<dbReference type="Pfam" id="PF00520">
    <property type="entry name" value="Ion_trans"/>
    <property type="match status" value="1"/>
</dbReference>
<keyword evidence="10 12" id="KW-0472">Membrane</keyword>
<dbReference type="InterPro" id="IPR005821">
    <property type="entry name" value="Ion_trans_dom"/>
</dbReference>
<name>A0A7S0HEL3_9CRYP</name>
<dbReference type="SUPFAM" id="SSF51206">
    <property type="entry name" value="cAMP-binding domain-like"/>
    <property type="match status" value="1"/>
</dbReference>
<feature type="transmembrane region" description="Helical" evidence="12">
    <location>
        <begin position="260"/>
        <end position="281"/>
    </location>
</feature>
<dbReference type="InterPro" id="IPR003938">
    <property type="entry name" value="K_chnl_volt-dep_EAG/ELK/ERG"/>
</dbReference>
<evidence type="ECO:0000256" key="2">
    <source>
        <dbReference type="ARBA" id="ARBA00022448"/>
    </source>
</evidence>
<dbReference type="Gene3D" id="2.60.120.10">
    <property type="entry name" value="Jelly Rolls"/>
    <property type="match status" value="1"/>
</dbReference>
<evidence type="ECO:0000256" key="9">
    <source>
        <dbReference type="ARBA" id="ARBA00023065"/>
    </source>
</evidence>
<dbReference type="GO" id="GO:0005886">
    <property type="term" value="C:plasma membrane"/>
    <property type="evidence" value="ECO:0007669"/>
    <property type="project" value="TreeGrafter"/>
</dbReference>
<keyword evidence="4 12" id="KW-0812">Transmembrane</keyword>
<evidence type="ECO:0000256" key="7">
    <source>
        <dbReference type="ARBA" id="ARBA00022958"/>
    </source>
</evidence>
<dbReference type="SMART" id="SM00100">
    <property type="entry name" value="cNMP"/>
    <property type="match status" value="1"/>
</dbReference>
<evidence type="ECO:0000256" key="10">
    <source>
        <dbReference type="ARBA" id="ARBA00023136"/>
    </source>
</evidence>
<dbReference type="GO" id="GO:0005249">
    <property type="term" value="F:voltage-gated potassium channel activity"/>
    <property type="evidence" value="ECO:0007669"/>
    <property type="project" value="InterPro"/>
</dbReference>
<dbReference type="PRINTS" id="PR01463">
    <property type="entry name" value="EAGCHANLFMLY"/>
</dbReference>
<evidence type="ECO:0000256" key="6">
    <source>
        <dbReference type="ARBA" id="ARBA00022882"/>
    </source>
</evidence>
<gene>
    <name evidence="14" type="ORF">HPHI1048_LOCUS4242</name>
</gene>
<dbReference type="PROSITE" id="PS50042">
    <property type="entry name" value="CNMP_BINDING_3"/>
    <property type="match status" value="1"/>
</dbReference>
<dbReference type="InterPro" id="IPR050818">
    <property type="entry name" value="KCNH_animal-type"/>
</dbReference>
<keyword evidence="9" id="KW-0406">Ion transport</keyword>
<keyword evidence="11" id="KW-0407">Ion channel</keyword>
<dbReference type="EMBL" id="HBEO01005986">
    <property type="protein sequence ID" value="CAD8472578.1"/>
    <property type="molecule type" value="Transcribed_RNA"/>
</dbReference>
<dbReference type="CDD" id="cd00038">
    <property type="entry name" value="CAP_ED"/>
    <property type="match status" value="1"/>
</dbReference>
<protein>
    <recommendedName>
        <fullName evidence="13">Cyclic nucleotide-binding domain-containing protein</fullName>
    </recommendedName>
</protein>
<dbReference type="SUPFAM" id="SSF81324">
    <property type="entry name" value="Voltage-gated potassium channels"/>
    <property type="match status" value="1"/>
</dbReference>
<evidence type="ECO:0000256" key="3">
    <source>
        <dbReference type="ARBA" id="ARBA00022538"/>
    </source>
</evidence>
<organism evidence="14">
    <name type="scientific">Hanusia phi</name>
    <dbReference type="NCBI Taxonomy" id="3032"/>
    <lineage>
        <taxon>Eukaryota</taxon>
        <taxon>Cryptophyceae</taxon>
        <taxon>Pyrenomonadales</taxon>
        <taxon>Geminigeraceae</taxon>
        <taxon>Hanusia</taxon>
    </lineage>
</organism>
<reference evidence="14" key="1">
    <citation type="submission" date="2021-01" db="EMBL/GenBank/DDBJ databases">
        <authorList>
            <person name="Corre E."/>
            <person name="Pelletier E."/>
            <person name="Niang G."/>
            <person name="Scheremetjew M."/>
            <person name="Finn R."/>
            <person name="Kale V."/>
            <person name="Holt S."/>
            <person name="Cochrane G."/>
            <person name="Meng A."/>
            <person name="Brown T."/>
            <person name="Cohen L."/>
        </authorList>
    </citation>
    <scope>NUCLEOTIDE SEQUENCE</scope>
    <source>
        <strain evidence="14">CCMP325</strain>
    </source>
</reference>
<dbReference type="GO" id="GO:0034702">
    <property type="term" value="C:monoatomic ion channel complex"/>
    <property type="evidence" value="ECO:0007669"/>
    <property type="project" value="UniProtKB-KW"/>
</dbReference>
<feature type="transmembrane region" description="Helical" evidence="12">
    <location>
        <begin position="89"/>
        <end position="107"/>
    </location>
</feature>
<accession>A0A7S0HEL3</accession>
<evidence type="ECO:0000256" key="5">
    <source>
        <dbReference type="ARBA" id="ARBA00022826"/>
    </source>
</evidence>
<dbReference type="InterPro" id="IPR000595">
    <property type="entry name" value="cNMP-bd_dom"/>
</dbReference>
<sequence length="606" mass="69022">MFLRGGSSGMNDMGAIEAGSVFSTMANPQFAQIKAFVPKEAPHRGPVSRKNSTDLHRSKSQEMVDAGKYAWFYPDPPWGRKNVFRPGSMFLQMWDGTVWLAMMYIAFNVPFRAAGFTVDDWDEDHCSLPKNMLAENLARPLRSIVDLIFLADIIFSMHTAFYQYRGNGRLDLVDDLPTIRNRYLSSWAFVWDVCGIFPLKAMACLISYLMPGSIPFIWDNKVINLFKAFRMAKLFRLHHIYRIANFIAYKFPDKSRLFNLSLLLGQMLFTGHVLACAWYFVGQLDRKNGWVLRHTKRDESCLSKYVKSFYFIYATITTVGYGDVAGLNAAERIFCIGLMVLGGFLFGHLIGSVPAIIDRRSEAGARYLELENRLKEYMKDKQVPAALQARIMQFFEYRYPERRSFDGYKIIQDLPLSMQKDLAAHVHRNLVTACPILKRCSVGTTGEICLLLRKTFAAEGDVITIEGTPSNGLCFVKSGQVLLSRGWESESVLGPGGVFGENCVNGGDGTLKQSHTATALEPVELYILLRPDLEDLVANRPDFIPTYDLDSWEQVKRNLLSRRETRLGLDKLRQVLGDLGELKEQIYELTREQRARLEMQRRDGER</sequence>
<dbReference type="PANTHER" id="PTHR10217">
    <property type="entry name" value="VOLTAGE AND LIGAND GATED POTASSIUM CHANNEL"/>
    <property type="match status" value="1"/>
</dbReference>
<feature type="domain" description="Cyclic nucleotide-binding" evidence="13">
    <location>
        <begin position="451"/>
        <end position="537"/>
    </location>
</feature>
<dbReference type="Gene3D" id="1.10.287.630">
    <property type="entry name" value="Helix hairpin bin"/>
    <property type="match status" value="1"/>
</dbReference>
<evidence type="ECO:0000256" key="4">
    <source>
        <dbReference type="ARBA" id="ARBA00022692"/>
    </source>
</evidence>
<dbReference type="Gene3D" id="1.10.287.70">
    <property type="match status" value="1"/>
</dbReference>
<proteinExistence type="predicted"/>
<dbReference type="InterPro" id="IPR018490">
    <property type="entry name" value="cNMP-bd_dom_sf"/>
</dbReference>
<feature type="transmembrane region" description="Helical" evidence="12">
    <location>
        <begin position="333"/>
        <end position="357"/>
    </location>
</feature>
<dbReference type="PANTHER" id="PTHR10217:SF435">
    <property type="entry name" value="POTASSIUM VOLTAGE-GATED CHANNEL PROTEIN EAG"/>
    <property type="match status" value="1"/>
</dbReference>
<dbReference type="AlphaFoldDB" id="A0A7S0HEL3"/>
<evidence type="ECO:0000313" key="14">
    <source>
        <dbReference type="EMBL" id="CAD8472578.1"/>
    </source>
</evidence>
<dbReference type="InterPro" id="IPR014710">
    <property type="entry name" value="RmlC-like_jellyroll"/>
</dbReference>
<keyword evidence="3" id="KW-0633">Potassium transport</keyword>
<feature type="transmembrane region" description="Helical" evidence="12">
    <location>
        <begin position="302"/>
        <end position="321"/>
    </location>
</feature>
<evidence type="ECO:0000256" key="11">
    <source>
        <dbReference type="ARBA" id="ARBA00023303"/>
    </source>
</evidence>
<dbReference type="GO" id="GO:0042391">
    <property type="term" value="P:regulation of membrane potential"/>
    <property type="evidence" value="ECO:0007669"/>
    <property type="project" value="TreeGrafter"/>
</dbReference>